<dbReference type="Proteomes" id="UP000034406">
    <property type="component" value="Unassembled WGS sequence"/>
</dbReference>
<evidence type="ECO:0000256" key="3">
    <source>
        <dbReference type="ARBA" id="ARBA00022989"/>
    </source>
</evidence>
<comment type="caution">
    <text evidence="7">The sequence shown here is derived from an EMBL/GenBank/DDBJ whole genome shotgun (WGS) entry which is preliminary data.</text>
</comment>
<dbReference type="PANTHER" id="PTHR33507">
    <property type="entry name" value="INNER MEMBRANE PROTEIN YBBJ"/>
    <property type="match status" value="1"/>
</dbReference>
<dbReference type="AlphaFoldDB" id="A0A0G0M683"/>
<feature type="transmembrane region" description="Helical" evidence="5">
    <location>
        <begin position="7"/>
        <end position="39"/>
    </location>
</feature>
<evidence type="ECO:0000313" key="8">
    <source>
        <dbReference type="Proteomes" id="UP000034406"/>
    </source>
</evidence>
<keyword evidence="4 5" id="KW-0472">Membrane</keyword>
<feature type="transmembrane region" description="Helical" evidence="5">
    <location>
        <begin position="45"/>
        <end position="67"/>
    </location>
</feature>
<protein>
    <submittedName>
        <fullName evidence="7">Nodulation efficiency, NfeD</fullName>
    </submittedName>
</protein>
<evidence type="ECO:0000256" key="1">
    <source>
        <dbReference type="ARBA" id="ARBA00004141"/>
    </source>
</evidence>
<reference evidence="7 8" key="1">
    <citation type="journal article" date="2015" name="Nature">
        <title>rRNA introns, odd ribosomes, and small enigmatic genomes across a large radiation of phyla.</title>
        <authorList>
            <person name="Brown C.T."/>
            <person name="Hug L.A."/>
            <person name="Thomas B.C."/>
            <person name="Sharon I."/>
            <person name="Castelle C.J."/>
            <person name="Singh A."/>
            <person name="Wilkins M.J."/>
            <person name="Williams K.H."/>
            <person name="Banfield J.F."/>
        </authorList>
    </citation>
    <scope>NUCLEOTIDE SEQUENCE [LARGE SCALE GENOMIC DNA]</scope>
</reference>
<dbReference type="Pfam" id="PF01957">
    <property type="entry name" value="NfeD"/>
    <property type="match status" value="1"/>
</dbReference>
<gene>
    <name evidence="7" type="ORF">US90_C0018G0033</name>
</gene>
<evidence type="ECO:0000259" key="6">
    <source>
        <dbReference type="Pfam" id="PF01957"/>
    </source>
</evidence>
<dbReference type="InterPro" id="IPR002810">
    <property type="entry name" value="NfeD-like_C"/>
</dbReference>
<accession>A0A0G0M683</accession>
<dbReference type="InterPro" id="IPR052165">
    <property type="entry name" value="Membrane_assoc_protease"/>
</dbReference>
<sequence>MISLTQMLVMLGMVLILAELIVGIQTGFDLVLIGSILIIGGFGGIWLDSLTVALVMSAFLSFLYIFWGRKIVKQKVVVMSHNTNIDKLHGKTGVIIRTVTSDTAGMVRLDDEDWRAVSDELIYEKEKVKIKSIEGVSLIVEKIKK</sequence>
<proteinExistence type="predicted"/>
<dbReference type="STRING" id="1618490.US90_C0018G0033"/>
<name>A0A0G0M683_9BACT</name>
<evidence type="ECO:0000256" key="2">
    <source>
        <dbReference type="ARBA" id="ARBA00022692"/>
    </source>
</evidence>
<organism evidence="7 8">
    <name type="scientific">Candidatus Shapirobacteria bacterium GW2011_GWE2_38_30</name>
    <dbReference type="NCBI Taxonomy" id="1618490"/>
    <lineage>
        <taxon>Bacteria</taxon>
        <taxon>Candidatus Shapironibacteriota</taxon>
    </lineage>
</organism>
<evidence type="ECO:0000256" key="4">
    <source>
        <dbReference type="ARBA" id="ARBA00023136"/>
    </source>
</evidence>
<keyword evidence="2 5" id="KW-0812">Transmembrane</keyword>
<evidence type="ECO:0000256" key="5">
    <source>
        <dbReference type="SAM" id="Phobius"/>
    </source>
</evidence>
<dbReference type="EMBL" id="LBUT01000018">
    <property type="protein sequence ID" value="KKQ69189.1"/>
    <property type="molecule type" value="Genomic_DNA"/>
</dbReference>
<feature type="domain" description="NfeD-like C-terminal" evidence="6">
    <location>
        <begin position="86"/>
        <end position="142"/>
    </location>
</feature>
<dbReference type="SUPFAM" id="SSF141322">
    <property type="entry name" value="NfeD domain-like"/>
    <property type="match status" value="1"/>
</dbReference>
<dbReference type="InterPro" id="IPR012340">
    <property type="entry name" value="NA-bd_OB-fold"/>
</dbReference>
<keyword evidence="3 5" id="KW-1133">Transmembrane helix</keyword>
<comment type="subcellular location">
    <subcellularLocation>
        <location evidence="1">Membrane</location>
        <topology evidence="1">Multi-pass membrane protein</topology>
    </subcellularLocation>
</comment>
<evidence type="ECO:0000313" key="7">
    <source>
        <dbReference type="EMBL" id="KKQ69189.1"/>
    </source>
</evidence>
<dbReference type="GO" id="GO:0016020">
    <property type="term" value="C:membrane"/>
    <property type="evidence" value="ECO:0007669"/>
    <property type="project" value="UniProtKB-SubCell"/>
</dbReference>
<dbReference type="Gene3D" id="2.40.50.140">
    <property type="entry name" value="Nucleic acid-binding proteins"/>
    <property type="match status" value="1"/>
</dbReference>